<dbReference type="GO" id="GO:0008270">
    <property type="term" value="F:zinc ion binding"/>
    <property type="evidence" value="ECO:0007669"/>
    <property type="project" value="InterPro"/>
</dbReference>
<dbReference type="PIRSF" id="PIRSF000808">
    <property type="entry name" value="GalT"/>
    <property type="match status" value="1"/>
</dbReference>
<dbReference type="InterPro" id="IPR011146">
    <property type="entry name" value="HIT-like"/>
</dbReference>
<feature type="active site" description="Tele-UMP-histidine intermediate" evidence="4">
    <location>
        <position position="161"/>
    </location>
</feature>
<dbReference type="InterPro" id="IPR053177">
    <property type="entry name" value="ADP-glucose_phosphorylase"/>
</dbReference>
<gene>
    <name evidence="8" type="ORF">ENV75_01200</name>
</gene>
<accession>A0A7C4EJS0</accession>
<dbReference type="GO" id="GO:0006012">
    <property type="term" value="P:galactose metabolic process"/>
    <property type="evidence" value="ECO:0007669"/>
    <property type="project" value="InterPro"/>
</dbReference>
<dbReference type="AlphaFoldDB" id="A0A7C4EJS0"/>
<feature type="binding site" evidence="5">
    <location>
        <position position="159"/>
    </location>
    <ligand>
        <name>Zn(2+)</name>
        <dbReference type="ChEBI" id="CHEBI:29105"/>
    </ligand>
</feature>
<dbReference type="InterPro" id="IPR001937">
    <property type="entry name" value="GalP_UDPtransf1"/>
</dbReference>
<evidence type="ECO:0000256" key="2">
    <source>
        <dbReference type="ARBA" id="ARBA00022695"/>
    </source>
</evidence>
<evidence type="ECO:0000256" key="4">
    <source>
        <dbReference type="PIRSR" id="PIRSR000808-1"/>
    </source>
</evidence>
<dbReference type="Pfam" id="PF01087">
    <property type="entry name" value="GalP_UDP_transf"/>
    <property type="match status" value="1"/>
</dbReference>
<keyword evidence="3" id="KW-0119">Carbohydrate metabolism</keyword>
<evidence type="ECO:0000256" key="5">
    <source>
        <dbReference type="PIRSR" id="PIRSR000808-3"/>
    </source>
</evidence>
<dbReference type="PANTHER" id="PTHR42763">
    <property type="entry name" value="ADP-GLUCOSE PHOSPHORYLASE"/>
    <property type="match status" value="1"/>
</dbReference>
<dbReference type="Gene3D" id="3.30.428.10">
    <property type="entry name" value="HIT-like"/>
    <property type="match status" value="2"/>
</dbReference>
<dbReference type="PROSITE" id="PS51084">
    <property type="entry name" value="HIT_2"/>
    <property type="match status" value="1"/>
</dbReference>
<comment type="cofactor">
    <cofactor evidence="5">
        <name>Zn(2+)</name>
        <dbReference type="ChEBI" id="CHEBI:29105"/>
    </cofactor>
    <text evidence="5">Binds 1 zinc ion per subunit.</text>
</comment>
<evidence type="ECO:0000313" key="8">
    <source>
        <dbReference type="EMBL" id="HGG99059.1"/>
    </source>
</evidence>
<keyword evidence="5" id="KW-0479">Metal-binding</keyword>
<feature type="binding site" evidence="5">
    <location>
        <position position="108"/>
    </location>
    <ligand>
        <name>Zn(2+)</name>
        <dbReference type="ChEBI" id="CHEBI:29105"/>
    </ligand>
</feature>
<name>A0A7C4EJS0_9BACT</name>
<protein>
    <submittedName>
        <fullName evidence="8">DUF4931 domain-containing protein</fullName>
    </submittedName>
</protein>
<dbReference type="PANTHER" id="PTHR42763:SF2">
    <property type="entry name" value="ADP-GLUCOSE PHOSPHORYLASE"/>
    <property type="match status" value="1"/>
</dbReference>
<evidence type="ECO:0000256" key="1">
    <source>
        <dbReference type="ARBA" id="ARBA00022679"/>
    </source>
</evidence>
<dbReference type="EMBL" id="DTHO01000011">
    <property type="protein sequence ID" value="HGG99059.1"/>
    <property type="molecule type" value="Genomic_DNA"/>
</dbReference>
<feature type="domain" description="HIT" evidence="7">
    <location>
        <begin position="192"/>
        <end position="303"/>
    </location>
</feature>
<proteinExistence type="predicted"/>
<evidence type="ECO:0000259" key="7">
    <source>
        <dbReference type="PROSITE" id="PS51084"/>
    </source>
</evidence>
<dbReference type="SUPFAM" id="SSF54197">
    <property type="entry name" value="HIT-like"/>
    <property type="match status" value="2"/>
</dbReference>
<dbReference type="GO" id="GO:0008108">
    <property type="term" value="F:UDP-glucose:hexose-1-phosphate uridylyltransferase activity"/>
    <property type="evidence" value="ECO:0007669"/>
    <property type="project" value="InterPro"/>
</dbReference>
<comment type="caution">
    <text evidence="8">The sequence shown here is derived from an EMBL/GenBank/DDBJ whole genome shotgun (WGS) entry which is preliminary data.</text>
</comment>
<dbReference type="InterPro" id="IPR005849">
    <property type="entry name" value="GalP_Utransf_N"/>
</dbReference>
<evidence type="ECO:0000256" key="3">
    <source>
        <dbReference type="ARBA" id="ARBA00023277"/>
    </source>
</evidence>
<keyword evidence="2" id="KW-0548">Nucleotidyltransferase</keyword>
<keyword evidence="1" id="KW-0808">Transferase</keyword>
<reference evidence="8" key="1">
    <citation type="journal article" date="2020" name="mSystems">
        <title>Genome- and Community-Level Interaction Insights into Carbon Utilization and Element Cycling Functions of Hydrothermarchaeota in Hydrothermal Sediment.</title>
        <authorList>
            <person name="Zhou Z."/>
            <person name="Liu Y."/>
            <person name="Xu W."/>
            <person name="Pan J."/>
            <person name="Luo Z.H."/>
            <person name="Li M."/>
        </authorList>
    </citation>
    <scope>NUCLEOTIDE SEQUENCE [LARGE SCALE GENOMIC DNA]</scope>
    <source>
        <strain evidence="8">SpSt-788</strain>
    </source>
</reference>
<feature type="binding site" evidence="5">
    <location>
        <position position="44"/>
    </location>
    <ligand>
        <name>Zn(2+)</name>
        <dbReference type="ChEBI" id="CHEBI:29105"/>
    </ligand>
</feature>
<sequence>MSELRLNSITNDWVVMVGREKSPQDYVIKEKRKLPEFIESCPFCPGNEIHTPSEVYRIRDENGWRIRVVPNKYAVLSPDIEKMRKEEGLKKSITGVGIHEVIIESPLHNLTTAIMSVSQIKDVLQTYKERFLALYNDRRIEHVIIFKNQGLSSGTTIQHPHSQIVGLPIVPLQIRERAAKAMNFFDNTGDCIFCKTLNEELSSCIRIICNTEHFVSFIPYASLSPFHIWIFPKRHSGSFSTIKEDEIWDLAFNLKFTMAKLYYGLENPDFNYVLRSGKPAEAELEYLHWYISIVPRVAQASGFELGSGMYINPLLPEVASEFLRNVKTGGEHAF</sequence>
<organism evidence="8">
    <name type="scientific">Thermodesulfovibrio aggregans</name>
    <dbReference type="NCBI Taxonomy" id="86166"/>
    <lineage>
        <taxon>Bacteria</taxon>
        <taxon>Pseudomonadati</taxon>
        <taxon>Nitrospirota</taxon>
        <taxon>Thermodesulfovibrionia</taxon>
        <taxon>Thermodesulfovibrionales</taxon>
        <taxon>Thermodesulfovibrionaceae</taxon>
        <taxon>Thermodesulfovibrio</taxon>
    </lineage>
</organism>
<feature type="binding site" evidence="5">
    <location>
        <position position="41"/>
    </location>
    <ligand>
        <name>Zn(2+)</name>
        <dbReference type="ChEBI" id="CHEBI:29105"/>
    </ligand>
</feature>
<keyword evidence="5" id="KW-0862">Zinc</keyword>
<comment type="caution">
    <text evidence="6">Lacks conserved residue(s) required for the propagation of feature annotation.</text>
</comment>
<dbReference type="InterPro" id="IPR036265">
    <property type="entry name" value="HIT-like_sf"/>
</dbReference>
<evidence type="ECO:0000256" key="6">
    <source>
        <dbReference type="PROSITE-ProRule" id="PRU00464"/>
    </source>
</evidence>